<proteinExistence type="predicted"/>
<dbReference type="Proteomes" id="UP000275267">
    <property type="component" value="Unassembled WGS sequence"/>
</dbReference>
<evidence type="ECO:0000313" key="3">
    <source>
        <dbReference type="Proteomes" id="UP000275267"/>
    </source>
</evidence>
<gene>
    <name evidence="2" type="ORF">C2845_PM02G03150</name>
</gene>
<dbReference type="SUPFAM" id="SSF51197">
    <property type="entry name" value="Clavaminate synthase-like"/>
    <property type="match status" value="1"/>
</dbReference>
<keyword evidence="3" id="KW-1185">Reference proteome</keyword>
<evidence type="ECO:0000313" key="2">
    <source>
        <dbReference type="EMBL" id="RLN15594.1"/>
    </source>
</evidence>
<name>A0A3L6S4N5_PANMI</name>
<dbReference type="OrthoDB" id="288590at2759"/>
<feature type="region of interest" description="Disordered" evidence="1">
    <location>
        <begin position="31"/>
        <end position="66"/>
    </location>
</feature>
<reference evidence="3" key="1">
    <citation type="journal article" date="2019" name="Nat. Commun.">
        <title>The genome of broomcorn millet.</title>
        <authorList>
            <person name="Zou C."/>
            <person name="Miki D."/>
            <person name="Li D."/>
            <person name="Tang Q."/>
            <person name="Xiao L."/>
            <person name="Rajput S."/>
            <person name="Deng P."/>
            <person name="Jia W."/>
            <person name="Huang R."/>
            <person name="Zhang M."/>
            <person name="Sun Y."/>
            <person name="Hu J."/>
            <person name="Fu X."/>
            <person name="Schnable P.S."/>
            <person name="Li F."/>
            <person name="Zhang H."/>
            <person name="Feng B."/>
            <person name="Zhu X."/>
            <person name="Liu R."/>
            <person name="Schnable J.C."/>
            <person name="Zhu J.-K."/>
            <person name="Zhang H."/>
        </authorList>
    </citation>
    <scope>NUCLEOTIDE SEQUENCE [LARGE SCALE GENOMIC DNA]</scope>
</reference>
<keyword evidence="2" id="KW-0560">Oxidoreductase</keyword>
<protein>
    <submittedName>
        <fullName evidence="2">2-oxoglutarate-dependent dioxygenase AOP1</fullName>
    </submittedName>
</protein>
<dbReference type="EMBL" id="PQIB02000005">
    <property type="protein sequence ID" value="RLN15594.1"/>
    <property type="molecule type" value="Genomic_DNA"/>
</dbReference>
<keyword evidence="2" id="KW-0223">Dioxygenase</keyword>
<sequence>MATDVEARQPQLPRIDFSGVDPSAPRWWTRWPRSAASTRTTRRWARTSAPRSSTAPSSSSSRYPTTPSARAFADLMWPDGDNAGFCEAVHGAARRIAELEEAVQRMVMEGLGVPGYHDAMRESTIS</sequence>
<evidence type="ECO:0000256" key="1">
    <source>
        <dbReference type="SAM" id="MobiDB-lite"/>
    </source>
</evidence>
<accession>A0A3L6S4N5</accession>
<feature type="compositionally biased region" description="Low complexity" evidence="1">
    <location>
        <begin position="46"/>
        <end position="66"/>
    </location>
</feature>
<organism evidence="2 3">
    <name type="scientific">Panicum miliaceum</name>
    <name type="common">Proso millet</name>
    <name type="synonym">Broomcorn millet</name>
    <dbReference type="NCBI Taxonomy" id="4540"/>
    <lineage>
        <taxon>Eukaryota</taxon>
        <taxon>Viridiplantae</taxon>
        <taxon>Streptophyta</taxon>
        <taxon>Embryophyta</taxon>
        <taxon>Tracheophyta</taxon>
        <taxon>Spermatophyta</taxon>
        <taxon>Magnoliopsida</taxon>
        <taxon>Liliopsida</taxon>
        <taxon>Poales</taxon>
        <taxon>Poaceae</taxon>
        <taxon>PACMAD clade</taxon>
        <taxon>Panicoideae</taxon>
        <taxon>Panicodae</taxon>
        <taxon>Paniceae</taxon>
        <taxon>Panicinae</taxon>
        <taxon>Panicum</taxon>
        <taxon>Panicum sect. Panicum</taxon>
    </lineage>
</organism>
<dbReference type="STRING" id="4540.A0A3L6S4N5"/>
<dbReference type="GO" id="GO:0051213">
    <property type="term" value="F:dioxygenase activity"/>
    <property type="evidence" value="ECO:0007669"/>
    <property type="project" value="UniProtKB-KW"/>
</dbReference>
<comment type="caution">
    <text evidence="2">The sequence shown here is derived from an EMBL/GenBank/DDBJ whole genome shotgun (WGS) entry which is preliminary data.</text>
</comment>
<dbReference type="AlphaFoldDB" id="A0A3L6S4N5"/>